<gene>
    <name evidence="1" type="ORF">ACFQ3W_22710</name>
</gene>
<dbReference type="InterPro" id="IPR016024">
    <property type="entry name" value="ARM-type_fold"/>
</dbReference>
<dbReference type="EMBL" id="JBHTLM010000024">
    <property type="protein sequence ID" value="MFD1179095.1"/>
    <property type="molecule type" value="Genomic_DNA"/>
</dbReference>
<sequence>MAEPMKHMYNEAFLISFGDKVRSVYPHFDTKRFVRETMDETWEKLELKGRMRKITITLGRHLPAAFDEALAVLYAIDESCVGFPYLFFPDFVEVFGTDEEHWSLAMEALERFTPKSSAEFAVRPFLLRNPERMMLQMLEWSQHTNEHVRRLASEGCRPRLPWGHSLPMFKRDPSPILTVLEQLKADPSLYVRKSVANNLNDIAKDHAELVLDIARRWKGNDPHTDWIIRHGCRGLIRQGGSEVLALFGYSSTSEDTPLVTFAAISANDHEVTIGDDCEIRYELTVREGDPVRLRMEYGIDFIKANGRASRKLFLLTDKTVPGSSKLSGSRRHSWADLTTRRHYPGEHRITLLVNGVEAARTLLMVNAQSIEN</sequence>
<evidence type="ECO:0000313" key="1">
    <source>
        <dbReference type="EMBL" id="MFD1179095.1"/>
    </source>
</evidence>
<accession>A0ABW3S4K1</accession>
<dbReference type="Proteomes" id="UP001597262">
    <property type="component" value="Unassembled WGS sequence"/>
</dbReference>
<protein>
    <submittedName>
        <fullName evidence="1">DNA alkylation repair protein</fullName>
    </submittedName>
</protein>
<reference evidence="2" key="1">
    <citation type="journal article" date="2019" name="Int. J. Syst. Evol. Microbiol.">
        <title>The Global Catalogue of Microorganisms (GCM) 10K type strain sequencing project: providing services to taxonomists for standard genome sequencing and annotation.</title>
        <authorList>
            <consortium name="The Broad Institute Genomics Platform"/>
            <consortium name="The Broad Institute Genome Sequencing Center for Infectious Disease"/>
            <person name="Wu L."/>
            <person name="Ma J."/>
        </authorList>
    </citation>
    <scope>NUCLEOTIDE SEQUENCE [LARGE SCALE GENOMIC DNA]</scope>
    <source>
        <strain evidence="2">CCUG 59189</strain>
    </source>
</reference>
<proteinExistence type="predicted"/>
<dbReference type="RefSeq" id="WP_379321521.1">
    <property type="nucleotide sequence ID" value="NZ_JBHTLM010000024.1"/>
</dbReference>
<organism evidence="1 2">
    <name type="scientific">Paenibacillus puldeungensis</name>
    <dbReference type="NCBI Taxonomy" id="696536"/>
    <lineage>
        <taxon>Bacteria</taxon>
        <taxon>Bacillati</taxon>
        <taxon>Bacillota</taxon>
        <taxon>Bacilli</taxon>
        <taxon>Bacillales</taxon>
        <taxon>Paenibacillaceae</taxon>
        <taxon>Paenibacillus</taxon>
    </lineage>
</organism>
<dbReference type="Gene3D" id="1.25.40.290">
    <property type="entry name" value="ARM repeat domains"/>
    <property type="match status" value="1"/>
</dbReference>
<comment type="caution">
    <text evidence="1">The sequence shown here is derived from an EMBL/GenBank/DDBJ whole genome shotgun (WGS) entry which is preliminary data.</text>
</comment>
<name>A0ABW3S4K1_9BACL</name>
<keyword evidence="2" id="KW-1185">Reference proteome</keyword>
<dbReference type="SUPFAM" id="SSF48371">
    <property type="entry name" value="ARM repeat"/>
    <property type="match status" value="1"/>
</dbReference>
<evidence type="ECO:0000313" key="2">
    <source>
        <dbReference type="Proteomes" id="UP001597262"/>
    </source>
</evidence>